<sequence>MAEIRFDELPLDLAFTDVRGDGRRRLALFADPCDPFTRELVRDRLPDVTGVTVHTILLPLEIYSGADRLTRLIWAAPDRADAWYRWMIDGTEPPGPPDEHAPLSRLRLAAEEIGVNATPTLVFEDGTMLAGAAPASEIAAHLS</sequence>
<comment type="caution">
    <text evidence="2">The sequence shown here is derived from an EMBL/GenBank/DDBJ whole genome shotgun (WGS) entry which is preliminary data.</text>
</comment>
<dbReference type="EMBL" id="JBHSXS010000042">
    <property type="protein sequence ID" value="MFC6885754.1"/>
    <property type="molecule type" value="Genomic_DNA"/>
</dbReference>
<dbReference type="Proteomes" id="UP001596380">
    <property type="component" value="Unassembled WGS sequence"/>
</dbReference>
<reference evidence="3" key="1">
    <citation type="journal article" date="2019" name="Int. J. Syst. Evol. Microbiol.">
        <title>The Global Catalogue of Microorganisms (GCM) 10K type strain sequencing project: providing services to taxonomists for standard genome sequencing and annotation.</title>
        <authorList>
            <consortium name="The Broad Institute Genomics Platform"/>
            <consortium name="The Broad Institute Genome Sequencing Center for Infectious Disease"/>
            <person name="Wu L."/>
            <person name="Ma J."/>
        </authorList>
    </citation>
    <scope>NUCLEOTIDE SEQUENCE [LARGE SCALE GENOMIC DNA]</scope>
    <source>
        <strain evidence="3">JCM 3369</strain>
    </source>
</reference>
<dbReference type="PANTHER" id="PTHR35272:SF3">
    <property type="entry name" value="THIOL:DISULFIDE INTERCHANGE PROTEIN DSBC"/>
    <property type="match status" value="1"/>
</dbReference>
<dbReference type="InterPro" id="IPR012336">
    <property type="entry name" value="Thioredoxin-like_fold"/>
</dbReference>
<dbReference type="InterPro" id="IPR051470">
    <property type="entry name" value="Thiol:disulfide_interchange"/>
</dbReference>
<dbReference type="InterPro" id="IPR033954">
    <property type="entry name" value="DiS-bond_Isoase_DsbC/G"/>
</dbReference>
<organism evidence="2 3">
    <name type="scientific">Actinomadura yumaensis</name>
    <dbReference type="NCBI Taxonomy" id="111807"/>
    <lineage>
        <taxon>Bacteria</taxon>
        <taxon>Bacillati</taxon>
        <taxon>Actinomycetota</taxon>
        <taxon>Actinomycetes</taxon>
        <taxon>Streptosporangiales</taxon>
        <taxon>Thermomonosporaceae</taxon>
        <taxon>Actinomadura</taxon>
    </lineage>
</organism>
<dbReference type="InterPro" id="IPR036249">
    <property type="entry name" value="Thioredoxin-like_sf"/>
</dbReference>
<gene>
    <name evidence="2" type="ORF">ACFQKB_38755</name>
</gene>
<dbReference type="CDD" id="cd03020">
    <property type="entry name" value="DsbA_DsbC_DsbG"/>
    <property type="match status" value="1"/>
</dbReference>
<dbReference type="Gene3D" id="3.40.30.10">
    <property type="entry name" value="Glutaredoxin"/>
    <property type="match status" value="1"/>
</dbReference>
<dbReference type="Pfam" id="PF13098">
    <property type="entry name" value="Thioredoxin_2"/>
    <property type="match status" value="1"/>
</dbReference>
<evidence type="ECO:0000313" key="3">
    <source>
        <dbReference type="Proteomes" id="UP001596380"/>
    </source>
</evidence>
<feature type="domain" description="Thioredoxin-like fold" evidence="1">
    <location>
        <begin position="19"/>
        <end position="142"/>
    </location>
</feature>
<dbReference type="RefSeq" id="WP_160825424.1">
    <property type="nucleotide sequence ID" value="NZ_JBHSXE010000001.1"/>
</dbReference>
<name>A0ABW2CVA2_9ACTN</name>
<accession>A0ABW2CVA2</accession>
<keyword evidence="3" id="KW-1185">Reference proteome</keyword>
<dbReference type="SUPFAM" id="SSF52833">
    <property type="entry name" value="Thioredoxin-like"/>
    <property type="match status" value="1"/>
</dbReference>
<proteinExistence type="predicted"/>
<protein>
    <submittedName>
        <fullName evidence="2">DsbC family protein</fullName>
    </submittedName>
</protein>
<evidence type="ECO:0000313" key="2">
    <source>
        <dbReference type="EMBL" id="MFC6885754.1"/>
    </source>
</evidence>
<evidence type="ECO:0000259" key="1">
    <source>
        <dbReference type="Pfam" id="PF13098"/>
    </source>
</evidence>
<dbReference type="PANTHER" id="PTHR35272">
    <property type="entry name" value="THIOL:DISULFIDE INTERCHANGE PROTEIN DSBC-RELATED"/>
    <property type="match status" value="1"/>
</dbReference>